<gene>
    <name evidence="1" type="ORF">E5S67_02404</name>
</gene>
<name>A0ABX2CW85_9CYAN</name>
<dbReference type="EMBL" id="SRRZ01000036">
    <property type="protein sequence ID" value="NQE34676.1"/>
    <property type="molecule type" value="Genomic_DNA"/>
</dbReference>
<protein>
    <recommendedName>
        <fullName evidence="3">Transposase</fullName>
    </recommendedName>
</protein>
<evidence type="ECO:0008006" key="3">
    <source>
        <dbReference type="Google" id="ProtNLM"/>
    </source>
</evidence>
<keyword evidence="2" id="KW-1185">Reference proteome</keyword>
<sequence length="72" mass="8368">MEAHNGKCISSYLLHHKLRRAISFNLIQQWLKVFPIPQLSTGLARLNALMNFYPNPFFHLMNESEFLFSSSA</sequence>
<dbReference type="Proteomes" id="UP000702425">
    <property type="component" value="Unassembled WGS sequence"/>
</dbReference>
<evidence type="ECO:0000313" key="1">
    <source>
        <dbReference type="EMBL" id="NQE34676.1"/>
    </source>
</evidence>
<evidence type="ECO:0000313" key="2">
    <source>
        <dbReference type="Proteomes" id="UP000702425"/>
    </source>
</evidence>
<reference evidence="1 2" key="1">
    <citation type="journal article" date="2020" name="Sci. Rep.">
        <title>A novel cyanobacterial geosmin producer, revising GeoA distribution and dispersion patterns in Bacteria.</title>
        <authorList>
            <person name="Churro C."/>
            <person name="Semedo-Aguiar A.P."/>
            <person name="Silva A.D."/>
            <person name="Pereira-Leal J.B."/>
            <person name="Leite R.B."/>
        </authorList>
    </citation>
    <scope>NUCLEOTIDE SEQUENCE [LARGE SCALE GENOMIC DNA]</scope>
    <source>
        <strain evidence="1 2">IPMA8</strain>
    </source>
</reference>
<accession>A0ABX2CW85</accession>
<organism evidence="1 2">
    <name type="scientific">Microcoleus asticus IPMA8</name>
    <dbReference type="NCBI Taxonomy" id="2563858"/>
    <lineage>
        <taxon>Bacteria</taxon>
        <taxon>Bacillati</taxon>
        <taxon>Cyanobacteriota</taxon>
        <taxon>Cyanophyceae</taxon>
        <taxon>Oscillatoriophycideae</taxon>
        <taxon>Oscillatoriales</taxon>
        <taxon>Microcoleaceae</taxon>
        <taxon>Microcoleus</taxon>
        <taxon>Microcoleus asticus</taxon>
    </lineage>
</organism>
<comment type="caution">
    <text evidence="1">The sequence shown here is derived from an EMBL/GenBank/DDBJ whole genome shotgun (WGS) entry which is preliminary data.</text>
</comment>
<proteinExistence type="predicted"/>